<gene>
    <name evidence="1" type="ORF">HGMM_F51C01C08</name>
</gene>
<evidence type="ECO:0000313" key="1">
    <source>
        <dbReference type="EMBL" id="BAL57488.1"/>
    </source>
</evidence>
<name>H5SMV2_9CHLR</name>
<dbReference type="InterPro" id="IPR022292">
    <property type="entry name" value="CHP03843"/>
</dbReference>
<protein>
    <submittedName>
        <fullName evidence="1">Hypothetical conserved protein</fullName>
    </submittedName>
</protein>
<dbReference type="EMBL" id="AP011777">
    <property type="protein sequence ID" value="BAL57488.1"/>
    <property type="molecule type" value="Genomic_DNA"/>
</dbReference>
<reference evidence="1" key="1">
    <citation type="journal article" date="2005" name="Environ. Microbiol.">
        <title>Genetic and functional properties of uncultivated thermophilic crenarchaeotes from a subsurface gold mine as revealed by analysis of genome fragments.</title>
        <authorList>
            <person name="Nunoura T."/>
            <person name="Hirayama H."/>
            <person name="Takami H."/>
            <person name="Oida H."/>
            <person name="Nishi S."/>
            <person name="Shimamura S."/>
            <person name="Suzuki Y."/>
            <person name="Inagaki F."/>
            <person name="Takai K."/>
            <person name="Nealson K.H."/>
            <person name="Horikoshi K."/>
        </authorList>
    </citation>
    <scope>NUCLEOTIDE SEQUENCE</scope>
</reference>
<sequence length="240" mass="27263">MDAHPLAEAFAHGDLLIKGEFLPGSNYTFLVEVQHRGQRHAAVYKPQKGEQPLWDFPQGTLAQREVAAYWVSESLGLHFVPYTILRPDGPFGPGALQAFIPHDPSYHYFRFSPEDRARLRPVVLFDLLVNNADRKGSHILIETGSRDLWLIDHGLCFHVEEKLRTVIWDFVGEPIPAFLLEATQRLVEQLTTPSQLHKRLSALLSATEIEALRQRAEFLLANPVFPAPPAYRRAIPYPPF</sequence>
<accession>H5SMV2</accession>
<proteinExistence type="predicted"/>
<dbReference type="AlphaFoldDB" id="H5SMV2"/>
<organism evidence="1">
    <name type="scientific">uncultured Chloroflexota bacterium</name>
    <dbReference type="NCBI Taxonomy" id="166587"/>
    <lineage>
        <taxon>Bacteria</taxon>
        <taxon>Bacillati</taxon>
        <taxon>Chloroflexota</taxon>
        <taxon>environmental samples</taxon>
    </lineage>
</organism>
<dbReference type="NCBIfam" id="TIGR03843">
    <property type="entry name" value="SCO1664 family protein"/>
    <property type="match status" value="1"/>
</dbReference>
<reference evidence="1" key="2">
    <citation type="journal article" date="2012" name="PLoS ONE">
        <title>A Deeply Branching Thermophilic Bacterium with an Ancient Acetyl-CoA Pathway Dominates a Subsurface Ecosystem.</title>
        <authorList>
            <person name="Takami H."/>
            <person name="Noguchi H."/>
            <person name="Takaki Y."/>
            <person name="Uchiyama I."/>
            <person name="Toyoda A."/>
            <person name="Nishi S."/>
            <person name="Chee G.-J."/>
            <person name="Arai W."/>
            <person name="Nunoura T."/>
            <person name="Itoh T."/>
            <person name="Hattori M."/>
            <person name="Takai K."/>
        </authorList>
    </citation>
    <scope>NUCLEOTIDE SEQUENCE</scope>
</reference>